<gene>
    <name evidence="1" type="ORF">AUC71_06770</name>
</gene>
<evidence type="ECO:0008006" key="3">
    <source>
        <dbReference type="Google" id="ProtNLM"/>
    </source>
</evidence>
<name>A0A1E3WDU5_9HYPH</name>
<evidence type="ECO:0000313" key="2">
    <source>
        <dbReference type="Proteomes" id="UP000095042"/>
    </source>
</evidence>
<dbReference type="EMBL" id="LPWD01000030">
    <property type="protein sequence ID" value="ODS03961.1"/>
    <property type="molecule type" value="Genomic_DNA"/>
</dbReference>
<organism evidence="1 2">
    <name type="scientific">Methyloceanibacter marginalis</name>
    <dbReference type="NCBI Taxonomy" id="1774971"/>
    <lineage>
        <taxon>Bacteria</taxon>
        <taxon>Pseudomonadati</taxon>
        <taxon>Pseudomonadota</taxon>
        <taxon>Alphaproteobacteria</taxon>
        <taxon>Hyphomicrobiales</taxon>
        <taxon>Hyphomicrobiaceae</taxon>
        <taxon>Methyloceanibacter</taxon>
    </lineage>
</organism>
<proteinExistence type="predicted"/>
<dbReference type="Gene3D" id="3.30.160.150">
    <property type="entry name" value="Lipoprotein like domain"/>
    <property type="match status" value="1"/>
</dbReference>
<protein>
    <recommendedName>
        <fullName evidence="3">Lipoprotein</fullName>
    </recommendedName>
</protein>
<evidence type="ECO:0000313" key="1">
    <source>
        <dbReference type="EMBL" id="ODS03961.1"/>
    </source>
</evidence>
<accession>A0A1E3WDU5</accession>
<dbReference type="Proteomes" id="UP000095042">
    <property type="component" value="Unassembled WGS sequence"/>
</dbReference>
<comment type="caution">
    <text evidence="1">The sequence shown here is derived from an EMBL/GenBank/DDBJ whole genome shotgun (WGS) entry which is preliminary data.</text>
</comment>
<keyword evidence="2" id="KW-1185">Reference proteome</keyword>
<sequence>MACAGLAGLGLAGCGFQPLYGSNSTTASGAKLSETMAAVDVQPIPGRVGQKVRNELIFANTGGGVAAPQKFKLRIAIREQVINQLVRISGDAKGQVYQLEASFKLIDASNGAVIHQGSAVSRAPYSRYQEIFANVRARYDAENRAAETVSESIKTQVAAFLASSA</sequence>
<reference evidence="1 2" key="1">
    <citation type="journal article" date="2016" name="Environ. Microbiol.">
        <title>New Methyloceanibacter diversity from North Sea sediments includes methanotroph containing solely the soluble methane monooxygenase.</title>
        <authorList>
            <person name="Vekeman B."/>
            <person name="Kerckhof F.M."/>
            <person name="Cremers G."/>
            <person name="de Vos P."/>
            <person name="Vandamme P."/>
            <person name="Boon N."/>
            <person name="Op den Camp H.J."/>
            <person name="Heylen K."/>
        </authorList>
    </citation>
    <scope>NUCLEOTIDE SEQUENCE [LARGE SCALE GENOMIC DNA]</scope>
    <source>
        <strain evidence="1 2">R-67177</strain>
    </source>
</reference>
<dbReference type="AlphaFoldDB" id="A0A1E3WDU5"/>